<proteinExistence type="inferred from homology"/>
<evidence type="ECO:0000256" key="8">
    <source>
        <dbReference type="RuleBase" id="RU364100"/>
    </source>
</evidence>
<protein>
    <recommendedName>
        <fullName evidence="8">Abasic site processing protein</fullName>
        <ecNumber evidence="8">3.4.-.-</ecNumber>
    </recommendedName>
</protein>
<gene>
    <name evidence="10" type="ORF">ACFSC7_06685</name>
</gene>
<dbReference type="EMBL" id="JBHUFA010000001">
    <property type="protein sequence ID" value="MFD1695196.1"/>
    <property type="molecule type" value="Genomic_DNA"/>
</dbReference>
<accession>A0ABW4JWR6</accession>
<dbReference type="Pfam" id="PF02586">
    <property type="entry name" value="SRAP"/>
    <property type="match status" value="1"/>
</dbReference>
<name>A0ABW4JWR6_9HYPH</name>
<evidence type="ECO:0000313" key="11">
    <source>
        <dbReference type="Proteomes" id="UP001597327"/>
    </source>
</evidence>
<evidence type="ECO:0000256" key="6">
    <source>
        <dbReference type="ARBA" id="ARBA00023125"/>
    </source>
</evidence>
<evidence type="ECO:0000256" key="4">
    <source>
        <dbReference type="ARBA" id="ARBA00022801"/>
    </source>
</evidence>
<dbReference type="RefSeq" id="WP_149891040.1">
    <property type="nucleotide sequence ID" value="NZ_JBHUFA010000001.1"/>
</dbReference>
<evidence type="ECO:0000256" key="3">
    <source>
        <dbReference type="ARBA" id="ARBA00022763"/>
    </source>
</evidence>
<feature type="compositionally biased region" description="Gly residues" evidence="9">
    <location>
        <begin position="241"/>
        <end position="252"/>
    </location>
</feature>
<dbReference type="PANTHER" id="PTHR13604">
    <property type="entry name" value="DC12-RELATED"/>
    <property type="match status" value="1"/>
</dbReference>
<evidence type="ECO:0000256" key="2">
    <source>
        <dbReference type="ARBA" id="ARBA00022670"/>
    </source>
</evidence>
<dbReference type="EC" id="3.4.-.-" evidence="8"/>
<evidence type="ECO:0000313" key="10">
    <source>
        <dbReference type="EMBL" id="MFD1695196.1"/>
    </source>
</evidence>
<organism evidence="10 11">
    <name type="scientific">Roseibium aestuarii</name>
    <dbReference type="NCBI Taxonomy" id="2600299"/>
    <lineage>
        <taxon>Bacteria</taxon>
        <taxon>Pseudomonadati</taxon>
        <taxon>Pseudomonadota</taxon>
        <taxon>Alphaproteobacteria</taxon>
        <taxon>Hyphomicrobiales</taxon>
        <taxon>Stappiaceae</taxon>
        <taxon>Roseibium</taxon>
    </lineage>
</organism>
<comment type="similarity">
    <text evidence="1 8">Belongs to the SOS response-associated peptidase family.</text>
</comment>
<keyword evidence="2 8" id="KW-0645">Protease</keyword>
<feature type="region of interest" description="Disordered" evidence="9">
    <location>
        <begin position="223"/>
        <end position="262"/>
    </location>
</feature>
<dbReference type="InterPro" id="IPR036590">
    <property type="entry name" value="SRAP-like"/>
</dbReference>
<dbReference type="SUPFAM" id="SSF143081">
    <property type="entry name" value="BB1717-like"/>
    <property type="match status" value="1"/>
</dbReference>
<dbReference type="Gene3D" id="3.90.1680.10">
    <property type="entry name" value="SOS response associated peptidase-like"/>
    <property type="match status" value="1"/>
</dbReference>
<evidence type="ECO:0000256" key="5">
    <source>
        <dbReference type="ARBA" id="ARBA00023124"/>
    </source>
</evidence>
<keyword evidence="5" id="KW-0190">Covalent protein-DNA linkage</keyword>
<evidence type="ECO:0000256" key="9">
    <source>
        <dbReference type="SAM" id="MobiDB-lite"/>
    </source>
</evidence>
<dbReference type="PANTHER" id="PTHR13604:SF0">
    <property type="entry name" value="ABASIC SITE PROCESSING PROTEIN HMCES"/>
    <property type="match status" value="1"/>
</dbReference>
<keyword evidence="3" id="KW-0227">DNA damage</keyword>
<dbReference type="GO" id="GO:0016787">
    <property type="term" value="F:hydrolase activity"/>
    <property type="evidence" value="ECO:0007669"/>
    <property type="project" value="UniProtKB-KW"/>
</dbReference>
<reference evidence="11" key="1">
    <citation type="journal article" date="2019" name="Int. J. Syst. Evol. Microbiol.">
        <title>The Global Catalogue of Microorganisms (GCM) 10K type strain sequencing project: providing services to taxonomists for standard genome sequencing and annotation.</title>
        <authorList>
            <consortium name="The Broad Institute Genomics Platform"/>
            <consortium name="The Broad Institute Genome Sequencing Center for Infectious Disease"/>
            <person name="Wu L."/>
            <person name="Ma J."/>
        </authorList>
    </citation>
    <scope>NUCLEOTIDE SEQUENCE [LARGE SCALE GENOMIC DNA]</scope>
    <source>
        <strain evidence="11">JCM 3369</strain>
    </source>
</reference>
<evidence type="ECO:0000256" key="1">
    <source>
        <dbReference type="ARBA" id="ARBA00008136"/>
    </source>
</evidence>
<dbReference type="InterPro" id="IPR003738">
    <property type="entry name" value="SRAP"/>
</dbReference>
<keyword evidence="11" id="KW-1185">Reference proteome</keyword>
<comment type="caution">
    <text evidence="10">The sequence shown here is derived from an EMBL/GenBank/DDBJ whole genome shotgun (WGS) entry which is preliminary data.</text>
</comment>
<keyword evidence="7" id="KW-0456">Lyase</keyword>
<sequence>MCGRYSLDATPDEVRALFAYEEVPNFPPRYNIAPTQPVAIVRQDHGGHRHFGLLRWGLVPAWVKDPASFTLLINARSETAVEKPSFRTAMKHGRCIFPMSGYYEWRRTAEGRQPFFIHRADRGVMAVAGLWETWCDPDGGDMDTGAILTTPANRTLAQVHDRMPAVLRPEEFGIWLDMGKVMARDARRLLRPADDDMLVATPVSSRVNSVANDDPGLIEEVPEAVAEARPKAPETARGGRRSGGGSGGGSSGGAPDDQLTLF</sequence>
<keyword evidence="6" id="KW-0238">DNA-binding</keyword>
<dbReference type="Proteomes" id="UP001597327">
    <property type="component" value="Unassembled WGS sequence"/>
</dbReference>
<evidence type="ECO:0000256" key="7">
    <source>
        <dbReference type="ARBA" id="ARBA00023239"/>
    </source>
</evidence>
<keyword evidence="4 8" id="KW-0378">Hydrolase</keyword>